<dbReference type="PANTHER" id="PTHR43591">
    <property type="entry name" value="METHYLTRANSFERASE"/>
    <property type="match status" value="1"/>
</dbReference>
<dbReference type="Pfam" id="PF13649">
    <property type="entry name" value="Methyltransf_25"/>
    <property type="match status" value="1"/>
</dbReference>
<dbReference type="InterPro" id="IPR029063">
    <property type="entry name" value="SAM-dependent_MTases_sf"/>
</dbReference>
<reference evidence="3" key="1">
    <citation type="submission" date="2022-11" db="EMBL/GenBank/DDBJ databases">
        <title>Chromosomal genome sequence assembly and mating type (MAT) locus characterization of the leprose asexual lichenized fungus Lepraria neglecta (Nyl.) Erichsen.</title>
        <authorList>
            <person name="Allen J.L."/>
            <person name="Pfeffer B."/>
        </authorList>
    </citation>
    <scope>NUCLEOTIDE SEQUENCE</scope>
    <source>
        <strain evidence="3">Allen 5258</strain>
    </source>
</reference>
<feature type="domain" description="Methyltransferase" evidence="2">
    <location>
        <begin position="79"/>
        <end position="176"/>
    </location>
</feature>
<evidence type="ECO:0000256" key="1">
    <source>
        <dbReference type="SAM" id="MobiDB-lite"/>
    </source>
</evidence>
<proteinExistence type="predicted"/>
<dbReference type="EMBL" id="JASNWA010000003">
    <property type="protein sequence ID" value="KAK3178755.1"/>
    <property type="molecule type" value="Genomic_DNA"/>
</dbReference>
<sequence length="395" mass="44154">MPNPVTERSVGDLSSRPSKREMLSPFVYRHGRRSLRDVPAYPLPVDLGELNRHVLRTLILMQIFGVPFCSTLNVPPKKVLELACGSAFWSSTCHQYLKQQGHANVSFTGVDIAPVAPDLKKHGVNWRFIQHDLRLPLPFEDEEFDLIFVNNEFISTVEELHFDPDASLARFLKPGGVVEVWKTDLQFRCLLPSPPIAVGTPDKVVEQAEKTATYTIGAGTPFAKAQNSYLRDCNPWIEKALGRIDSTATPCALIDFNFSSDPDVFGETGGRRLAVPFGTVRWENEDAGNKRSNIRDTGNGKGVATAPTVAKQRPPPTPDQLSLRRTALNVILGFIEGMEPLLIKESGKTQVEWDKWWAAMNVDLLEKDGVFNGECLEIGAWWARKKQRSWVQFSA</sequence>
<dbReference type="CDD" id="cd02440">
    <property type="entry name" value="AdoMet_MTases"/>
    <property type="match status" value="1"/>
</dbReference>
<name>A0AAD9ZHE0_9LECA</name>
<evidence type="ECO:0000259" key="2">
    <source>
        <dbReference type="Pfam" id="PF13649"/>
    </source>
</evidence>
<dbReference type="AlphaFoldDB" id="A0AAD9ZHE0"/>
<organism evidence="3 4">
    <name type="scientific">Lepraria neglecta</name>
    <dbReference type="NCBI Taxonomy" id="209136"/>
    <lineage>
        <taxon>Eukaryota</taxon>
        <taxon>Fungi</taxon>
        <taxon>Dikarya</taxon>
        <taxon>Ascomycota</taxon>
        <taxon>Pezizomycotina</taxon>
        <taxon>Lecanoromycetes</taxon>
        <taxon>OSLEUM clade</taxon>
        <taxon>Lecanoromycetidae</taxon>
        <taxon>Lecanorales</taxon>
        <taxon>Lecanorineae</taxon>
        <taxon>Stereocaulaceae</taxon>
        <taxon>Lepraria</taxon>
    </lineage>
</organism>
<dbReference type="InterPro" id="IPR041698">
    <property type="entry name" value="Methyltransf_25"/>
</dbReference>
<keyword evidence="4" id="KW-1185">Reference proteome</keyword>
<comment type="caution">
    <text evidence="3">The sequence shown here is derived from an EMBL/GenBank/DDBJ whole genome shotgun (WGS) entry which is preliminary data.</text>
</comment>
<gene>
    <name evidence="3" type="ORF">OEA41_000892</name>
</gene>
<evidence type="ECO:0000313" key="3">
    <source>
        <dbReference type="EMBL" id="KAK3178755.1"/>
    </source>
</evidence>
<dbReference type="Proteomes" id="UP001276659">
    <property type="component" value="Unassembled WGS sequence"/>
</dbReference>
<evidence type="ECO:0000313" key="4">
    <source>
        <dbReference type="Proteomes" id="UP001276659"/>
    </source>
</evidence>
<protein>
    <recommendedName>
        <fullName evidence="2">Methyltransferase domain-containing protein</fullName>
    </recommendedName>
</protein>
<accession>A0AAD9ZHE0</accession>
<dbReference type="Gene3D" id="3.40.50.150">
    <property type="entry name" value="Vaccinia Virus protein VP39"/>
    <property type="match status" value="1"/>
</dbReference>
<feature type="region of interest" description="Disordered" evidence="1">
    <location>
        <begin position="289"/>
        <end position="319"/>
    </location>
</feature>
<dbReference type="SUPFAM" id="SSF53335">
    <property type="entry name" value="S-adenosyl-L-methionine-dependent methyltransferases"/>
    <property type="match status" value="1"/>
</dbReference>